<gene>
    <name evidence="2" type="ORF">IFR04_015649</name>
</gene>
<proteinExistence type="predicted"/>
<evidence type="ECO:0000313" key="3">
    <source>
        <dbReference type="Proteomes" id="UP000664132"/>
    </source>
</evidence>
<keyword evidence="3" id="KW-1185">Reference proteome</keyword>
<sequence length="110" mass="11956">MAGYYPSITWPRGRYLSIQSQLIVIVVGVYLATFVLLVHRGFTMQFGHLTQGSSDFVGSNTKAKEFPDTESVGAHHIGLKVFRLTTAALETYDSNTNGGEHNGGEHNGLA</sequence>
<protein>
    <submittedName>
        <fullName evidence="2">Uncharacterized protein</fullName>
    </submittedName>
</protein>
<comment type="caution">
    <text evidence="2">The sequence shown here is derived from an EMBL/GenBank/DDBJ whole genome shotgun (WGS) entry which is preliminary data.</text>
</comment>
<accession>A0A8H7SXB1</accession>
<evidence type="ECO:0000313" key="2">
    <source>
        <dbReference type="EMBL" id="KAG4411214.1"/>
    </source>
</evidence>
<reference evidence="2" key="1">
    <citation type="submission" date="2021-02" db="EMBL/GenBank/DDBJ databases">
        <title>Genome sequence Cadophora malorum strain M34.</title>
        <authorList>
            <person name="Stefanovic E."/>
            <person name="Vu D."/>
            <person name="Scully C."/>
            <person name="Dijksterhuis J."/>
            <person name="Roader J."/>
            <person name="Houbraken J."/>
        </authorList>
    </citation>
    <scope>NUCLEOTIDE SEQUENCE</scope>
    <source>
        <strain evidence="2">M34</strain>
    </source>
</reference>
<name>A0A8H7SXB1_9HELO</name>
<organism evidence="2 3">
    <name type="scientific">Cadophora malorum</name>
    <dbReference type="NCBI Taxonomy" id="108018"/>
    <lineage>
        <taxon>Eukaryota</taxon>
        <taxon>Fungi</taxon>
        <taxon>Dikarya</taxon>
        <taxon>Ascomycota</taxon>
        <taxon>Pezizomycotina</taxon>
        <taxon>Leotiomycetes</taxon>
        <taxon>Helotiales</taxon>
        <taxon>Ploettnerulaceae</taxon>
        <taxon>Cadophora</taxon>
    </lineage>
</organism>
<keyword evidence="1" id="KW-0812">Transmembrane</keyword>
<evidence type="ECO:0000256" key="1">
    <source>
        <dbReference type="SAM" id="Phobius"/>
    </source>
</evidence>
<dbReference type="EMBL" id="JAFJYH010000505">
    <property type="protein sequence ID" value="KAG4411214.1"/>
    <property type="molecule type" value="Genomic_DNA"/>
</dbReference>
<keyword evidence="1" id="KW-0472">Membrane</keyword>
<dbReference type="AlphaFoldDB" id="A0A8H7SXB1"/>
<keyword evidence="1" id="KW-1133">Transmembrane helix</keyword>
<dbReference type="Proteomes" id="UP000664132">
    <property type="component" value="Unassembled WGS sequence"/>
</dbReference>
<feature type="transmembrane region" description="Helical" evidence="1">
    <location>
        <begin position="20"/>
        <end position="38"/>
    </location>
</feature>